<comment type="caution">
    <text evidence="3">The sequence shown here is derived from an EMBL/GenBank/DDBJ whole genome shotgun (WGS) entry which is preliminary data.</text>
</comment>
<name>A0ABS5UAC3_9BACT</name>
<evidence type="ECO:0000313" key="4">
    <source>
        <dbReference type="Proteomes" id="UP000784128"/>
    </source>
</evidence>
<dbReference type="Proteomes" id="UP000784128">
    <property type="component" value="Unassembled WGS sequence"/>
</dbReference>
<protein>
    <submittedName>
        <fullName evidence="3">NAD(P)-binding domain-containing protein</fullName>
    </submittedName>
</protein>
<dbReference type="Gene3D" id="3.50.50.60">
    <property type="entry name" value="FAD/NAD(P)-binding domain"/>
    <property type="match status" value="1"/>
</dbReference>
<dbReference type="PRINTS" id="PR00469">
    <property type="entry name" value="PNDRDTASEII"/>
</dbReference>
<reference evidence="3 4" key="1">
    <citation type="submission" date="2021-05" db="EMBL/GenBank/DDBJ databases">
        <title>The draft genome of Geobacter chapellei DSM 13688.</title>
        <authorList>
            <person name="Xu Z."/>
            <person name="Masuda Y."/>
            <person name="Itoh H."/>
            <person name="Senoo K."/>
        </authorList>
    </citation>
    <scope>NUCLEOTIDE SEQUENCE [LARGE SCALE GENOMIC DNA]</scope>
    <source>
        <strain evidence="3 4">DSM 13688</strain>
    </source>
</reference>
<dbReference type="InterPro" id="IPR050097">
    <property type="entry name" value="Ferredoxin-NADP_redctase_2"/>
</dbReference>
<keyword evidence="4" id="KW-1185">Reference proteome</keyword>
<evidence type="ECO:0000313" key="3">
    <source>
        <dbReference type="EMBL" id="MBT1072595.1"/>
    </source>
</evidence>
<proteinExistence type="predicted"/>
<dbReference type="SUPFAM" id="SSF51905">
    <property type="entry name" value="FAD/NAD(P)-binding domain"/>
    <property type="match status" value="2"/>
</dbReference>
<keyword evidence="2" id="KW-0560">Oxidoreductase</keyword>
<evidence type="ECO:0000256" key="1">
    <source>
        <dbReference type="ARBA" id="ARBA00022630"/>
    </source>
</evidence>
<dbReference type="PRINTS" id="PR00368">
    <property type="entry name" value="FADPNR"/>
</dbReference>
<gene>
    <name evidence="3" type="ORF">KJB30_12420</name>
</gene>
<dbReference type="RefSeq" id="WP_214299747.1">
    <property type="nucleotide sequence ID" value="NZ_JAHDYS010000011.1"/>
</dbReference>
<dbReference type="EMBL" id="JAHDYS010000011">
    <property type="protein sequence ID" value="MBT1072595.1"/>
    <property type="molecule type" value="Genomic_DNA"/>
</dbReference>
<dbReference type="PANTHER" id="PTHR48105">
    <property type="entry name" value="THIOREDOXIN REDUCTASE 1-RELATED-RELATED"/>
    <property type="match status" value="1"/>
</dbReference>
<evidence type="ECO:0000256" key="2">
    <source>
        <dbReference type="ARBA" id="ARBA00023002"/>
    </source>
</evidence>
<dbReference type="InterPro" id="IPR036188">
    <property type="entry name" value="FAD/NAD-bd_sf"/>
</dbReference>
<organism evidence="3 4">
    <name type="scientific">Pelotalea chapellei</name>
    <dbReference type="NCBI Taxonomy" id="44671"/>
    <lineage>
        <taxon>Bacteria</taxon>
        <taxon>Pseudomonadati</taxon>
        <taxon>Thermodesulfobacteriota</taxon>
        <taxon>Desulfuromonadia</taxon>
        <taxon>Geobacterales</taxon>
        <taxon>Geobacteraceae</taxon>
        <taxon>Pelotalea</taxon>
    </lineage>
</organism>
<dbReference type="Pfam" id="PF13738">
    <property type="entry name" value="Pyr_redox_3"/>
    <property type="match status" value="1"/>
</dbReference>
<keyword evidence="1" id="KW-0285">Flavoprotein</keyword>
<sequence length="366" mass="39801">MSAQYDVLIIGGGPAGLSAAYLCHKHGLSYLVLESGKAIFQGIANTYPEGKLVYASKPKDAPDPFMVDELRPPDKPVTVESYLQYVQHFVQHENLNVQTDVVFEDIKDERGGLSVITSKGSFKGKKAILSFGSNIPRELSVYGDAKMVAKNVEDASKYIGVKTLVIGGGNTAADVIINILKAKREVNDTQPVYWAHKAETFDVNKETAQRLGEEILLGGNIRLLPGATPRIGEVDEEGVDRLVIRINVFQQSDGVDLYHAMSFPMQNVIACIGSQGPLPIFDKLGVQTIACTAGVCKIANEGDRLVLLTSDFESTRKGVYVIGGAISPSYMRINEGSIAEEKHPNLIYTAINDAYRVVEAIRQKLG</sequence>
<accession>A0ABS5UAC3</accession>